<dbReference type="SUPFAM" id="SSF53474">
    <property type="entry name" value="alpha/beta-Hydrolases"/>
    <property type="match status" value="1"/>
</dbReference>
<dbReference type="PANTHER" id="PTHR48081:SF8">
    <property type="entry name" value="ALPHA_BETA HYDROLASE FOLD-3 DOMAIN-CONTAINING PROTEIN-RELATED"/>
    <property type="match status" value="1"/>
</dbReference>
<keyword evidence="4" id="KW-1185">Reference proteome</keyword>
<sequence>MSTAEELWAEVAKTYTIHPETLVATDRELAMEYPSPGTVSVETSRENDLKLHVDFNGADPPFDGTVDEVDADGIPATVFSPTSRKPENPVVMVYLHGGGLIRGSRATYERSMKELAEQSGVVIVNVEYRLLPCPENPLAPFDDALTATRWAMKNREALGGAGSKVGIGGDSAGGQLVMGVTHDIQSGLDFMVLVYPTADFNLDLPSCKEFYKTPGINTVGLRWRFGITNAPIPDAEGNPRLNAAARQDLGSSPPAVVVLAELDPLRDAGTRLAHRLKAAGVLVRLHTLEGVPHGFFSMPGVYPTASSRAFAHIADFLKKFQ</sequence>
<dbReference type="EMBL" id="JAWDGP010001294">
    <property type="protein sequence ID" value="KAK3793000.1"/>
    <property type="molecule type" value="Genomic_DNA"/>
</dbReference>
<feature type="domain" description="Alpha/beta hydrolase fold-3" evidence="2">
    <location>
        <begin position="92"/>
        <end position="296"/>
    </location>
</feature>
<dbReference type="Proteomes" id="UP001283361">
    <property type="component" value="Unassembled WGS sequence"/>
</dbReference>
<keyword evidence="1" id="KW-0378">Hydrolase</keyword>
<accession>A0AAE1ASK6</accession>
<protein>
    <recommendedName>
        <fullName evidence="2">Alpha/beta hydrolase fold-3 domain-containing protein</fullName>
    </recommendedName>
</protein>
<dbReference type="Gene3D" id="3.40.50.1820">
    <property type="entry name" value="alpha/beta hydrolase"/>
    <property type="match status" value="1"/>
</dbReference>
<dbReference type="AlphaFoldDB" id="A0AAE1ASK6"/>
<comment type="caution">
    <text evidence="3">The sequence shown here is derived from an EMBL/GenBank/DDBJ whole genome shotgun (WGS) entry which is preliminary data.</text>
</comment>
<evidence type="ECO:0000313" key="4">
    <source>
        <dbReference type="Proteomes" id="UP001283361"/>
    </source>
</evidence>
<dbReference type="Pfam" id="PF07859">
    <property type="entry name" value="Abhydrolase_3"/>
    <property type="match status" value="1"/>
</dbReference>
<reference evidence="3" key="1">
    <citation type="journal article" date="2023" name="G3 (Bethesda)">
        <title>A reference genome for the long-term kleptoplast-retaining sea slug Elysia crispata morphotype clarki.</title>
        <authorList>
            <person name="Eastman K.E."/>
            <person name="Pendleton A.L."/>
            <person name="Shaikh M.A."/>
            <person name="Suttiyut T."/>
            <person name="Ogas R."/>
            <person name="Tomko P."/>
            <person name="Gavelis G."/>
            <person name="Widhalm J.R."/>
            <person name="Wisecaver J.H."/>
        </authorList>
    </citation>
    <scope>NUCLEOTIDE SEQUENCE</scope>
    <source>
        <strain evidence="3">ECLA1</strain>
    </source>
</reference>
<dbReference type="InterPro" id="IPR050300">
    <property type="entry name" value="GDXG_lipolytic_enzyme"/>
</dbReference>
<dbReference type="InterPro" id="IPR013094">
    <property type="entry name" value="AB_hydrolase_3"/>
</dbReference>
<organism evidence="3 4">
    <name type="scientific">Elysia crispata</name>
    <name type="common">lettuce slug</name>
    <dbReference type="NCBI Taxonomy" id="231223"/>
    <lineage>
        <taxon>Eukaryota</taxon>
        <taxon>Metazoa</taxon>
        <taxon>Spiralia</taxon>
        <taxon>Lophotrochozoa</taxon>
        <taxon>Mollusca</taxon>
        <taxon>Gastropoda</taxon>
        <taxon>Heterobranchia</taxon>
        <taxon>Euthyneura</taxon>
        <taxon>Panpulmonata</taxon>
        <taxon>Sacoglossa</taxon>
        <taxon>Placobranchoidea</taxon>
        <taxon>Plakobranchidae</taxon>
        <taxon>Elysia</taxon>
    </lineage>
</organism>
<name>A0AAE1ASK6_9GAST</name>
<proteinExistence type="predicted"/>
<evidence type="ECO:0000313" key="3">
    <source>
        <dbReference type="EMBL" id="KAK3793000.1"/>
    </source>
</evidence>
<gene>
    <name evidence="3" type="ORF">RRG08_032263</name>
</gene>
<dbReference type="PANTHER" id="PTHR48081">
    <property type="entry name" value="AB HYDROLASE SUPERFAMILY PROTEIN C4A8.06C"/>
    <property type="match status" value="1"/>
</dbReference>
<dbReference type="GO" id="GO:0016787">
    <property type="term" value="F:hydrolase activity"/>
    <property type="evidence" value="ECO:0007669"/>
    <property type="project" value="UniProtKB-KW"/>
</dbReference>
<evidence type="ECO:0000259" key="2">
    <source>
        <dbReference type="Pfam" id="PF07859"/>
    </source>
</evidence>
<evidence type="ECO:0000256" key="1">
    <source>
        <dbReference type="ARBA" id="ARBA00022801"/>
    </source>
</evidence>
<dbReference type="InterPro" id="IPR029058">
    <property type="entry name" value="AB_hydrolase_fold"/>
</dbReference>